<dbReference type="AlphaFoldDB" id="A0A9X2XNP9"/>
<dbReference type="Gene3D" id="2.60.120.10">
    <property type="entry name" value="Jelly Rolls"/>
    <property type="match status" value="2"/>
</dbReference>
<evidence type="ECO:0000256" key="1">
    <source>
        <dbReference type="ARBA" id="ARBA00006479"/>
    </source>
</evidence>
<dbReference type="InterPro" id="IPR014710">
    <property type="entry name" value="RmlC-like_jellyroll"/>
</dbReference>
<reference evidence="2" key="1">
    <citation type="submission" date="2022-09" db="EMBL/GenBank/DDBJ databases">
        <authorList>
            <person name="Yuan C."/>
            <person name="Ke Z."/>
        </authorList>
    </citation>
    <scope>NUCLEOTIDE SEQUENCE</scope>
    <source>
        <strain evidence="2">LB-8</strain>
    </source>
</reference>
<organism evidence="2 3">
    <name type="scientific">Paraflavisolibacter caeni</name>
    <dbReference type="NCBI Taxonomy" id="2982496"/>
    <lineage>
        <taxon>Bacteria</taxon>
        <taxon>Pseudomonadati</taxon>
        <taxon>Bacteroidota</taxon>
        <taxon>Chitinophagia</taxon>
        <taxon>Chitinophagales</taxon>
        <taxon>Chitinophagaceae</taxon>
        <taxon>Paraflavisolibacter</taxon>
    </lineage>
</organism>
<evidence type="ECO:0000313" key="2">
    <source>
        <dbReference type="EMBL" id="MCU7548804.1"/>
    </source>
</evidence>
<dbReference type="InterPro" id="IPR000600">
    <property type="entry name" value="ROK"/>
</dbReference>
<dbReference type="Gene3D" id="3.30.420.40">
    <property type="match status" value="2"/>
</dbReference>
<name>A0A9X2XNP9_9BACT</name>
<evidence type="ECO:0000313" key="3">
    <source>
        <dbReference type="Proteomes" id="UP001155483"/>
    </source>
</evidence>
<sequence>MSSISNQYQIGIDVGGSHISGALVKTSETNNSNESIIHKSLDSNADAVSIVQTLCSVITELAIETQESLSVGIAMPGPFNYVQGISEIHGVGGKFSNLFGLNMAEALKTFSLLPKDSEVHFVNDAHCFAVGACHHFKAESGNVICLTLGTGFGSAFIQDGKLIEQHDNIPSAGAFYCERFKDSIADDYFSTRWFLNTYQAETGKTISSVKELALLAAHDAEARNIFIQFGENLANFLHPWLAKFECNILIIGGNIAKAWNLFGEGFQNTLSNLYNNTEVLIAGETETHIITGAAILAKEKTIHNKQMNSQSLRKTSQPLLPVQKTSNGQTEYDIFPAFELSNQKIERGFTSLAKSMGFQKTVIIDGYSGVLWNHFRAQLHAALVAEGIKPLWYDITSCLKPEDVIDEMIAENMNGNDPVFGKRYTGNLIDFFDINKLSLLQQDTSADMCILYGTGASLANWDGLLIYLDVPKNEIQYRMRAKSITNLGTTKTTENTQSYKRFYFVDWPVLNIHKQQLLPSMDIIVDEQRIDDITWMAGNDFRSALNQMLQQAIRARPWFEAGVWGGQWMKKKLTGLRQDEVNYAWSFELITPENGIVLENNNTLLEVSFDFLLYYNKVSLLGKAAERFGTEFPIRFDFLDTFDGGNLSIQCHPRTNYIKEKFGENFTQDETYYILDCADDAKVYLGFQDDIEPSKFKSALINAQKNNEEIKVEEYVQSFTAQKHDLFLIPNGTVHASGKNNLVLEISSTPYIFTFKMYDWLRLDLNGQPRPINIEHAFNNLYFDRKGDYVSSNLISHPKVIKEWNEGRVVKLPTHPEHFYTVDRYEFTNDTTIKTNGQCHCCMLVEGEEIEVIVNGKTTVFKYAETFIIPASVQEYKVLNQKGGKAYLLVAYVKNESCTSNQN</sequence>
<dbReference type="InterPro" id="IPR043129">
    <property type="entry name" value="ATPase_NBD"/>
</dbReference>
<dbReference type="CDD" id="cd07010">
    <property type="entry name" value="cupin_PMI_type_I_N_bac"/>
    <property type="match status" value="1"/>
</dbReference>
<dbReference type="Proteomes" id="UP001155483">
    <property type="component" value="Unassembled WGS sequence"/>
</dbReference>
<protein>
    <submittedName>
        <fullName evidence="2">ROK family protein</fullName>
    </submittedName>
</protein>
<dbReference type="InterPro" id="IPR011051">
    <property type="entry name" value="RmlC_Cupin_sf"/>
</dbReference>
<dbReference type="RefSeq" id="WP_279296249.1">
    <property type="nucleotide sequence ID" value="NZ_JAOTIF010000003.1"/>
</dbReference>
<comment type="caution">
    <text evidence="2">The sequence shown here is derived from an EMBL/GenBank/DDBJ whole genome shotgun (WGS) entry which is preliminary data.</text>
</comment>
<proteinExistence type="inferred from homology"/>
<dbReference type="Pfam" id="PF00480">
    <property type="entry name" value="ROK"/>
    <property type="match status" value="1"/>
</dbReference>
<dbReference type="EMBL" id="JAOTIF010000003">
    <property type="protein sequence ID" value="MCU7548804.1"/>
    <property type="molecule type" value="Genomic_DNA"/>
</dbReference>
<dbReference type="PANTHER" id="PTHR18964:SF149">
    <property type="entry name" value="BIFUNCTIONAL UDP-N-ACETYLGLUCOSAMINE 2-EPIMERASE_N-ACETYLMANNOSAMINE KINASE"/>
    <property type="match status" value="1"/>
</dbReference>
<dbReference type="SUPFAM" id="SSF53067">
    <property type="entry name" value="Actin-like ATPase domain"/>
    <property type="match status" value="1"/>
</dbReference>
<keyword evidence="3" id="KW-1185">Reference proteome</keyword>
<gene>
    <name evidence="2" type="ORF">OCK74_06725</name>
</gene>
<dbReference type="PANTHER" id="PTHR18964">
    <property type="entry name" value="ROK (REPRESSOR, ORF, KINASE) FAMILY"/>
    <property type="match status" value="1"/>
</dbReference>
<comment type="similarity">
    <text evidence="1">Belongs to the ROK (NagC/XylR) family.</text>
</comment>
<dbReference type="SUPFAM" id="SSF51182">
    <property type="entry name" value="RmlC-like cupins"/>
    <property type="match status" value="1"/>
</dbReference>
<accession>A0A9X2XNP9</accession>
<reference evidence="2" key="2">
    <citation type="submission" date="2023-04" db="EMBL/GenBank/DDBJ databases">
        <title>Paracnuella aquatica gen. nov., sp. nov., a member of the family Chitinophagaceae isolated from a hot spring.</title>
        <authorList>
            <person name="Wang C."/>
        </authorList>
    </citation>
    <scope>NUCLEOTIDE SEQUENCE</scope>
    <source>
        <strain evidence="2">LB-8</strain>
    </source>
</reference>